<evidence type="ECO:0000313" key="2">
    <source>
        <dbReference type="Proteomes" id="UP000653305"/>
    </source>
</evidence>
<protein>
    <submittedName>
        <fullName evidence="1">Protein auxin signaling F-box 3</fullName>
    </submittedName>
</protein>
<accession>A0A830D0Y4</accession>
<reference evidence="1" key="1">
    <citation type="submission" date="2020-07" db="EMBL/GenBank/DDBJ databases">
        <title>Ethylene signaling mediates host invasion by parasitic plants.</title>
        <authorList>
            <person name="Yoshida S."/>
        </authorList>
    </citation>
    <scope>NUCLEOTIDE SEQUENCE</scope>
    <source>
        <strain evidence="1">Okayama</strain>
    </source>
</reference>
<dbReference type="InterPro" id="IPR032675">
    <property type="entry name" value="LRR_dom_sf"/>
</dbReference>
<sequence>MQCVLEGCPKLRKLEIRDSPFGNAALLAGRDKYEAMRSLWMSACYVTVKGCRALAREMPRLNVEVIVDEEDESLADKIYRVPFRRGPETGCAAVCSHA</sequence>
<dbReference type="AlphaFoldDB" id="A0A830D0Y4"/>
<keyword evidence="2" id="KW-1185">Reference proteome</keyword>
<comment type="caution">
    <text evidence="1">The sequence shown here is derived from an EMBL/GenBank/DDBJ whole genome shotgun (WGS) entry which is preliminary data.</text>
</comment>
<gene>
    <name evidence="1" type="ORF">PHJA_002324300</name>
</gene>
<organism evidence="1 2">
    <name type="scientific">Phtheirospermum japonicum</name>
    <dbReference type="NCBI Taxonomy" id="374723"/>
    <lineage>
        <taxon>Eukaryota</taxon>
        <taxon>Viridiplantae</taxon>
        <taxon>Streptophyta</taxon>
        <taxon>Embryophyta</taxon>
        <taxon>Tracheophyta</taxon>
        <taxon>Spermatophyta</taxon>
        <taxon>Magnoliopsida</taxon>
        <taxon>eudicotyledons</taxon>
        <taxon>Gunneridae</taxon>
        <taxon>Pentapetalae</taxon>
        <taxon>asterids</taxon>
        <taxon>lamiids</taxon>
        <taxon>Lamiales</taxon>
        <taxon>Orobanchaceae</taxon>
        <taxon>Orobanchaceae incertae sedis</taxon>
        <taxon>Phtheirospermum</taxon>
    </lineage>
</organism>
<dbReference type="OrthoDB" id="1927576at2759"/>
<dbReference type="Proteomes" id="UP000653305">
    <property type="component" value="Unassembled WGS sequence"/>
</dbReference>
<dbReference type="Gene3D" id="3.80.10.10">
    <property type="entry name" value="Ribonuclease Inhibitor"/>
    <property type="match status" value="1"/>
</dbReference>
<dbReference type="EMBL" id="BMAC01000711">
    <property type="protein sequence ID" value="GFQ01804.1"/>
    <property type="molecule type" value="Genomic_DNA"/>
</dbReference>
<name>A0A830D0Y4_9LAMI</name>
<evidence type="ECO:0000313" key="1">
    <source>
        <dbReference type="EMBL" id="GFQ01804.1"/>
    </source>
</evidence>
<proteinExistence type="predicted"/>